<dbReference type="GO" id="GO:0016477">
    <property type="term" value="P:cell migration"/>
    <property type="evidence" value="ECO:0007669"/>
    <property type="project" value="TreeGrafter"/>
</dbReference>
<dbReference type="InterPro" id="IPR002126">
    <property type="entry name" value="Cadherin-like_dom"/>
</dbReference>
<dbReference type="SUPFAM" id="SSF57196">
    <property type="entry name" value="EGF/Laminin"/>
    <property type="match status" value="1"/>
</dbReference>
<dbReference type="SMART" id="SM00112">
    <property type="entry name" value="CA"/>
    <property type="match status" value="1"/>
</dbReference>
<evidence type="ECO:0000256" key="3">
    <source>
        <dbReference type="ARBA" id="ARBA00022837"/>
    </source>
</evidence>
<dbReference type="EMBL" id="CAJNOC010010893">
    <property type="protein sequence ID" value="CAF1144005.1"/>
    <property type="molecule type" value="Genomic_DNA"/>
</dbReference>
<keyword evidence="5 7" id="KW-1015">Disulfide bond</keyword>
<dbReference type="CDD" id="cd11304">
    <property type="entry name" value="Cadherin_repeat"/>
    <property type="match status" value="1"/>
</dbReference>
<dbReference type="Proteomes" id="UP000663879">
    <property type="component" value="Unassembled WGS sequence"/>
</dbReference>
<comment type="subcellular location">
    <subcellularLocation>
        <location evidence="1">Membrane</location>
    </subcellularLocation>
</comment>
<keyword evidence="3 6" id="KW-0106">Calcium</keyword>
<sequence length="193" mass="21689">LVNSLFGHLSIISNDNQVVYKLINSGTLNENSDAAHDFRLDELTGNLYVANYLDREKNDSFTLYISASYRDKNFRSDHALVQIQIIDSDDNPPVFTRVSCLRSSCLFESNPCGQNGVCISIESSYVCVCDPDYTGRVCEINLKKSKCPEVNDESIDRKELEIFLKINYELSLSPGTQTISVSTVFPTPFLPRP</sequence>
<name>A0A814SER9_9BILA</name>
<keyword evidence="2" id="KW-0677">Repeat</keyword>
<feature type="domain" description="EGF-like" evidence="8">
    <location>
        <begin position="101"/>
        <end position="139"/>
    </location>
</feature>
<reference evidence="10" key="1">
    <citation type="submission" date="2021-02" db="EMBL/GenBank/DDBJ databases">
        <authorList>
            <person name="Nowell W R."/>
        </authorList>
    </citation>
    <scope>NUCLEOTIDE SEQUENCE</scope>
    <source>
        <strain evidence="10">Ploen Becks lab</strain>
    </source>
</reference>
<dbReference type="Gene3D" id="2.10.25.10">
    <property type="entry name" value="Laminin"/>
    <property type="match status" value="1"/>
</dbReference>
<evidence type="ECO:0000256" key="2">
    <source>
        <dbReference type="ARBA" id="ARBA00022737"/>
    </source>
</evidence>
<dbReference type="PRINTS" id="PR00205">
    <property type="entry name" value="CADHERIN"/>
</dbReference>
<protein>
    <submittedName>
        <fullName evidence="10">Uncharacterized protein</fullName>
    </submittedName>
</protein>
<dbReference type="CDD" id="cd00054">
    <property type="entry name" value="EGF_CA"/>
    <property type="match status" value="1"/>
</dbReference>
<dbReference type="SMART" id="SM00179">
    <property type="entry name" value="EGF_CA"/>
    <property type="match status" value="1"/>
</dbReference>
<dbReference type="InterPro" id="IPR001881">
    <property type="entry name" value="EGF-like_Ca-bd_dom"/>
</dbReference>
<dbReference type="InterPro" id="IPR000742">
    <property type="entry name" value="EGF"/>
</dbReference>
<feature type="domain" description="Cadherin" evidence="9">
    <location>
        <begin position="13"/>
        <end position="95"/>
    </location>
</feature>
<comment type="caution">
    <text evidence="7">Lacks conserved residue(s) required for the propagation of feature annotation.</text>
</comment>
<accession>A0A814SER9</accession>
<organism evidence="10 11">
    <name type="scientific">Brachionus calyciflorus</name>
    <dbReference type="NCBI Taxonomy" id="104777"/>
    <lineage>
        <taxon>Eukaryota</taxon>
        <taxon>Metazoa</taxon>
        <taxon>Spiralia</taxon>
        <taxon>Gnathifera</taxon>
        <taxon>Rotifera</taxon>
        <taxon>Eurotatoria</taxon>
        <taxon>Monogononta</taxon>
        <taxon>Pseudotrocha</taxon>
        <taxon>Ploima</taxon>
        <taxon>Brachionidae</taxon>
        <taxon>Brachionus</taxon>
    </lineage>
</organism>
<proteinExistence type="predicted"/>
<dbReference type="GO" id="GO:0045296">
    <property type="term" value="F:cadherin binding"/>
    <property type="evidence" value="ECO:0007669"/>
    <property type="project" value="TreeGrafter"/>
</dbReference>
<evidence type="ECO:0000313" key="11">
    <source>
        <dbReference type="Proteomes" id="UP000663879"/>
    </source>
</evidence>
<dbReference type="OrthoDB" id="6252479at2759"/>
<dbReference type="GO" id="GO:0016342">
    <property type="term" value="C:catenin complex"/>
    <property type="evidence" value="ECO:0007669"/>
    <property type="project" value="TreeGrafter"/>
</dbReference>
<keyword evidence="11" id="KW-1185">Reference proteome</keyword>
<evidence type="ECO:0000256" key="4">
    <source>
        <dbReference type="ARBA" id="ARBA00023136"/>
    </source>
</evidence>
<dbReference type="PANTHER" id="PTHR24027">
    <property type="entry name" value="CADHERIN-23"/>
    <property type="match status" value="1"/>
</dbReference>
<evidence type="ECO:0000256" key="5">
    <source>
        <dbReference type="ARBA" id="ARBA00023157"/>
    </source>
</evidence>
<gene>
    <name evidence="10" type="ORF">OXX778_LOCUS23016</name>
</gene>
<dbReference type="GO" id="GO:0007156">
    <property type="term" value="P:homophilic cell adhesion via plasma membrane adhesion molecules"/>
    <property type="evidence" value="ECO:0007669"/>
    <property type="project" value="InterPro"/>
</dbReference>
<evidence type="ECO:0000259" key="8">
    <source>
        <dbReference type="PROSITE" id="PS50026"/>
    </source>
</evidence>
<evidence type="ECO:0000256" key="6">
    <source>
        <dbReference type="PROSITE-ProRule" id="PRU00043"/>
    </source>
</evidence>
<dbReference type="GO" id="GO:0005509">
    <property type="term" value="F:calcium ion binding"/>
    <property type="evidence" value="ECO:0007669"/>
    <property type="project" value="UniProtKB-UniRule"/>
</dbReference>
<evidence type="ECO:0000259" key="9">
    <source>
        <dbReference type="PROSITE" id="PS50268"/>
    </source>
</evidence>
<evidence type="ECO:0000256" key="1">
    <source>
        <dbReference type="ARBA" id="ARBA00004370"/>
    </source>
</evidence>
<dbReference type="InterPro" id="IPR039808">
    <property type="entry name" value="Cadherin"/>
</dbReference>
<dbReference type="PROSITE" id="PS50268">
    <property type="entry name" value="CADHERIN_2"/>
    <property type="match status" value="1"/>
</dbReference>
<comment type="caution">
    <text evidence="10">The sequence shown here is derived from an EMBL/GenBank/DDBJ whole genome shotgun (WGS) entry which is preliminary data.</text>
</comment>
<feature type="disulfide bond" evidence="7">
    <location>
        <begin position="129"/>
        <end position="138"/>
    </location>
</feature>
<dbReference type="GO" id="GO:0008013">
    <property type="term" value="F:beta-catenin binding"/>
    <property type="evidence" value="ECO:0007669"/>
    <property type="project" value="TreeGrafter"/>
</dbReference>
<dbReference type="AlphaFoldDB" id="A0A814SER9"/>
<dbReference type="Pfam" id="PF00028">
    <property type="entry name" value="Cadherin"/>
    <property type="match status" value="1"/>
</dbReference>
<dbReference type="SUPFAM" id="SSF49313">
    <property type="entry name" value="Cadherin-like"/>
    <property type="match status" value="1"/>
</dbReference>
<dbReference type="Pfam" id="PF00008">
    <property type="entry name" value="EGF"/>
    <property type="match status" value="1"/>
</dbReference>
<dbReference type="InterPro" id="IPR015919">
    <property type="entry name" value="Cadherin-like_sf"/>
</dbReference>
<evidence type="ECO:0000256" key="7">
    <source>
        <dbReference type="PROSITE-ProRule" id="PRU00076"/>
    </source>
</evidence>
<dbReference type="SMART" id="SM00181">
    <property type="entry name" value="EGF"/>
    <property type="match status" value="1"/>
</dbReference>
<evidence type="ECO:0000313" key="10">
    <source>
        <dbReference type="EMBL" id="CAF1144005.1"/>
    </source>
</evidence>
<feature type="non-terminal residue" evidence="10">
    <location>
        <position position="1"/>
    </location>
</feature>
<dbReference type="PANTHER" id="PTHR24027:SF438">
    <property type="entry name" value="CADHERIN 23"/>
    <property type="match status" value="1"/>
</dbReference>
<dbReference type="Gene3D" id="2.60.40.60">
    <property type="entry name" value="Cadherins"/>
    <property type="match status" value="1"/>
</dbReference>
<dbReference type="PROSITE" id="PS50026">
    <property type="entry name" value="EGF_3"/>
    <property type="match status" value="1"/>
</dbReference>
<keyword evidence="7" id="KW-0245">EGF-like domain</keyword>
<dbReference type="PROSITE" id="PS00022">
    <property type="entry name" value="EGF_1"/>
    <property type="match status" value="1"/>
</dbReference>
<keyword evidence="4" id="KW-0472">Membrane</keyword>